<gene>
    <name evidence="1" type="ORF">TanjilG_15920</name>
</gene>
<reference evidence="1" key="1">
    <citation type="journal article" date="2017" name="Plant Biotechnol. J.">
        <title>A comprehensive draft genome sequence for lupin (Lupinus angustifolius), an emerging health food: insights into plant-microbe interactions and legume evolution.</title>
        <authorList>
            <person name="Hane J.K."/>
            <person name="Ming Y."/>
            <person name="Kamphuis L.G."/>
            <person name="Nelson M.N."/>
            <person name="Garg G."/>
            <person name="Atkins C.A."/>
            <person name="Bayer P.E."/>
            <person name="Bravo A."/>
            <person name="Bringans S."/>
            <person name="Cannon S."/>
            <person name="Edwards D."/>
            <person name="Foley R."/>
            <person name="Gao L.L."/>
            <person name="Harrison M.J."/>
            <person name="Huang W."/>
            <person name="Hurgobin B."/>
            <person name="Li S."/>
            <person name="Liu C.W."/>
            <person name="McGrath A."/>
            <person name="Morahan G."/>
            <person name="Murray J."/>
            <person name="Weller J."/>
            <person name="Jian J."/>
            <person name="Singh K.B."/>
        </authorList>
    </citation>
    <scope>NUCLEOTIDE SEQUENCE [LARGE SCALE GENOMIC DNA]</scope>
    <source>
        <tissue evidence="1">Whole plant</tissue>
    </source>
</reference>
<dbReference type="Gramene" id="OIW10548">
    <property type="protein sequence ID" value="OIW10548"/>
    <property type="gene ID" value="TanjilG_15920"/>
</dbReference>
<accession>A0A4P1RHD0</accession>
<protein>
    <submittedName>
        <fullName evidence="1">Uncharacterized protein</fullName>
    </submittedName>
</protein>
<dbReference type="EMBL" id="CM007366">
    <property type="protein sequence ID" value="OIW10548.1"/>
    <property type="molecule type" value="Genomic_DNA"/>
</dbReference>
<organism evidence="1 2">
    <name type="scientific">Lupinus angustifolius</name>
    <name type="common">Narrow-leaved blue lupine</name>
    <dbReference type="NCBI Taxonomy" id="3871"/>
    <lineage>
        <taxon>Eukaryota</taxon>
        <taxon>Viridiplantae</taxon>
        <taxon>Streptophyta</taxon>
        <taxon>Embryophyta</taxon>
        <taxon>Tracheophyta</taxon>
        <taxon>Spermatophyta</taxon>
        <taxon>Magnoliopsida</taxon>
        <taxon>eudicotyledons</taxon>
        <taxon>Gunneridae</taxon>
        <taxon>Pentapetalae</taxon>
        <taxon>rosids</taxon>
        <taxon>fabids</taxon>
        <taxon>Fabales</taxon>
        <taxon>Fabaceae</taxon>
        <taxon>Papilionoideae</taxon>
        <taxon>50 kb inversion clade</taxon>
        <taxon>genistoids sensu lato</taxon>
        <taxon>core genistoids</taxon>
        <taxon>Genisteae</taxon>
        <taxon>Lupinus</taxon>
    </lineage>
</organism>
<evidence type="ECO:0000313" key="1">
    <source>
        <dbReference type="EMBL" id="OIW10548.1"/>
    </source>
</evidence>
<dbReference type="AlphaFoldDB" id="A0A4P1RHD0"/>
<name>A0A4P1RHD0_LUPAN</name>
<dbReference type="Proteomes" id="UP000188354">
    <property type="component" value="Chromosome LG06"/>
</dbReference>
<proteinExistence type="predicted"/>
<keyword evidence="2" id="KW-1185">Reference proteome</keyword>
<evidence type="ECO:0000313" key="2">
    <source>
        <dbReference type="Proteomes" id="UP000188354"/>
    </source>
</evidence>
<sequence>MRKIVHILKTDIIVVSKKAKKDERDKLTIEIAIWNESDYLYKNFILNELSVDLYDYHNPYKSVKLIWYALEKERNMILRKLRQKIYDVSPYFKYQMTNNKSVESQSYRIAHEIISDGMFLES</sequence>